<dbReference type="InterPro" id="IPR025406">
    <property type="entry name" value="DUF4132"/>
</dbReference>
<dbReference type="RefSeq" id="WP_013114000.1">
    <property type="nucleotide sequence ID" value="NC_014150.1"/>
</dbReference>
<evidence type="ECO:0000313" key="3">
    <source>
        <dbReference type="Proteomes" id="UP000001915"/>
    </source>
</evidence>
<organism evidence="2 3">
    <name type="scientific">Brachyspira murdochii (strain ATCC 51284 / DSM 12563 / 56-150)</name>
    <name type="common">Serpulina murdochii</name>
    <dbReference type="NCBI Taxonomy" id="526224"/>
    <lineage>
        <taxon>Bacteria</taxon>
        <taxon>Pseudomonadati</taxon>
        <taxon>Spirochaetota</taxon>
        <taxon>Spirochaetia</taxon>
        <taxon>Brachyspirales</taxon>
        <taxon>Brachyspiraceae</taxon>
        <taxon>Brachyspira</taxon>
    </lineage>
</organism>
<dbReference type="KEGG" id="brm:Bmur_1496"/>
<sequence length="465" mass="54342">MNNILSLDEINDITDKNYNKKFDNLTSFIDDSLISNVLTKDKKSYVSSKVIRYILGEYIEIKEPYRLRNPDLICFSLDIESLSEAFENVYNIWEEDNKTKGILYPYCIFANNIQLDRLYQRAKDIASSRFKLACFILEAIALSGSKRGLGLVYEASRKFKQASVRNTCSSILDYITKKLGISKEAFADKIIPDFDFDKNGIRIIESEDKRFRVTLNYDFTISIFDEIKNKEYKTLPKDFPEVPKKELSKLKSEINKVLKLQTERLQLVFMDARKWTLDEWKEIFFENPIMKVFAVKLIWGIYDNNNKLLNTFRYMEDGSFNNAYDEEISIEGDVFITLISPIELEKSLIEKWKNQLADYDIIQPFKQLSLENKDDLIEKIPKTITVGAMKSLASKFSMEKNDGDGGFIYNYFIHDTYKDAYIIIEPSNVYYGSSNNDETDIKIKFENADERFEYGAYLMLSENIK</sequence>
<evidence type="ECO:0000259" key="1">
    <source>
        <dbReference type="Pfam" id="PF13569"/>
    </source>
</evidence>
<dbReference type="AlphaFoldDB" id="D5UA60"/>
<dbReference type="EMBL" id="CP001959">
    <property type="protein sequence ID" value="ADG71583.1"/>
    <property type="molecule type" value="Genomic_DNA"/>
</dbReference>
<dbReference type="STRING" id="526224.Bmur_1496"/>
<accession>D5UA60</accession>
<dbReference type="HOGENOM" id="CLU_591437_0_0_12"/>
<protein>
    <recommendedName>
        <fullName evidence="1">DUF4132 domain-containing protein</fullName>
    </recommendedName>
</protein>
<name>D5UA60_BRAM5</name>
<feature type="domain" description="DUF4132" evidence="1">
    <location>
        <begin position="230"/>
        <end position="369"/>
    </location>
</feature>
<dbReference type="Pfam" id="PF13569">
    <property type="entry name" value="DUF4132"/>
    <property type="match status" value="1"/>
</dbReference>
<reference evidence="2 3" key="1">
    <citation type="journal article" date="2010" name="Stand. Genomic Sci.">
        <title>Complete genome sequence of Brachyspira murdochii type strain (56-150).</title>
        <authorList>
            <person name="Pati A."/>
            <person name="Sikorski J."/>
            <person name="Gronow S."/>
            <person name="Munk C."/>
            <person name="Lapidus A."/>
            <person name="Copeland A."/>
            <person name="Glavina Del Tio T."/>
            <person name="Nolan M."/>
            <person name="Lucas S."/>
            <person name="Chen F."/>
            <person name="Tice H."/>
            <person name="Cheng J.F."/>
            <person name="Han C."/>
            <person name="Detter J.C."/>
            <person name="Bruce D."/>
            <person name="Tapia R."/>
            <person name="Goodwin L."/>
            <person name="Pitluck S."/>
            <person name="Liolios K."/>
            <person name="Ivanova N."/>
            <person name="Mavromatis K."/>
            <person name="Mikhailova N."/>
            <person name="Chen A."/>
            <person name="Palaniappan K."/>
            <person name="Land M."/>
            <person name="Hauser L."/>
            <person name="Chang Y.J."/>
            <person name="Jeffries C.D."/>
            <person name="Spring S."/>
            <person name="Rohde M."/>
            <person name="Goker M."/>
            <person name="Bristow J."/>
            <person name="Eisen J.A."/>
            <person name="Markowitz V."/>
            <person name="Hugenholtz P."/>
            <person name="Kyrpides N.C."/>
            <person name="Klenk H.P."/>
        </authorList>
    </citation>
    <scope>NUCLEOTIDE SEQUENCE [LARGE SCALE GENOMIC DNA]</scope>
    <source>
        <strain evidence="3">ATCC 51284 / DSM 12563 / 56-150</strain>
    </source>
</reference>
<dbReference type="Proteomes" id="UP000001915">
    <property type="component" value="Chromosome"/>
</dbReference>
<proteinExistence type="predicted"/>
<gene>
    <name evidence="2" type="ordered locus">Bmur_1496</name>
</gene>
<evidence type="ECO:0000313" key="2">
    <source>
        <dbReference type="EMBL" id="ADG71583.1"/>
    </source>
</evidence>
<dbReference type="eggNOG" id="COG1413">
    <property type="taxonomic scope" value="Bacteria"/>
</dbReference>
<dbReference type="OrthoDB" id="4770574at2"/>